<protein>
    <submittedName>
        <fullName evidence="1">Uncharacterized protein</fullName>
    </submittedName>
</protein>
<evidence type="ECO:0000313" key="1">
    <source>
        <dbReference type="EMBL" id="QHT76672.1"/>
    </source>
</evidence>
<dbReference type="EMBL" id="MN739899">
    <property type="protein sequence ID" value="QHT76672.1"/>
    <property type="molecule type" value="Genomic_DNA"/>
</dbReference>
<reference evidence="1" key="1">
    <citation type="journal article" date="2020" name="Nature">
        <title>Giant virus diversity and host interactions through global metagenomics.</title>
        <authorList>
            <person name="Schulz F."/>
            <person name="Roux S."/>
            <person name="Paez-Espino D."/>
            <person name="Jungbluth S."/>
            <person name="Walsh D.A."/>
            <person name="Denef V.J."/>
            <person name="McMahon K.D."/>
            <person name="Konstantinidis K.T."/>
            <person name="Eloe-Fadrosh E.A."/>
            <person name="Kyrpides N.C."/>
            <person name="Woyke T."/>
        </authorList>
    </citation>
    <scope>NUCLEOTIDE SEQUENCE</scope>
    <source>
        <strain evidence="1">GVMAG-M-3300023179-82</strain>
    </source>
</reference>
<name>A0A6C0H7W5_9ZZZZ</name>
<organism evidence="1">
    <name type="scientific">viral metagenome</name>
    <dbReference type="NCBI Taxonomy" id="1070528"/>
    <lineage>
        <taxon>unclassified sequences</taxon>
        <taxon>metagenomes</taxon>
        <taxon>organismal metagenomes</taxon>
    </lineage>
</organism>
<dbReference type="AlphaFoldDB" id="A0A6C0H7W5"/>
<sequence>MKFNNNNNNKIMKVIINYIYSDDKLNKIFNYHNQKIYFTRIKINKNIK</sequence>
<proteinExistence type="predicted"/>
<accession>A0A6C0H7W5</accession>